<dbReference type="EMBL" id="JAZHXJ010000001">
    <property type="protein sequence ID" value="KAL1884355.1"/>
    <property type="molecule type" value="Genomic_DNA"/>
</dbReference>
<dbReference type="SUPFAM" id="SSF58022">
    <property type="entry name" value="XRCC4, C-terminal oligomerization domain"/>
    <property type="match status" value="1"/>
</dbReference>
<comment type="caution">
    <text evidence="3">The sequence shown here is derived from an EMBL/GenBank/DDBJ whole genome shotgun (WGS) entry which is preliminary data.</text>
</comment>
<feature type="region of interest" description="Disordered" evidence="2">
    <location>
        <begin position="203"/>
        <end position="371"/>
    </location>
</feature>
<sequence length="371" mass="41433">MSESHILRIPRSDEEGGYVLVQTTSSGPKVLDLKLVATEGFAPYVVKLRQDRISTLKAKNSPCSQDEWERFLASVLLERESVPDIEAAAHVAEEESITINIRRRVQGITQRLGTLSLKHDEGENIQLFEWCSTSIAARETLSTDLASAVVKTQRLENAVADLKTQIEELIQAKQSDEGELLEKFRDLLNEKKVKIREQQRLLAAAHVGPDPRASPQAKTVKDEARRSQVPQLSRQSKRKAAQAVEAEDNSDDSYDMMEVDKRHGEENSEERETPDPDETGSEPDDPEDEQQVDEGLEGERRHHGSGKRQDSPEPPSGPSGRTRHAQEAKQAAQEPPPKRSLPFGLGKTKSGPHREYPVEEEGSESEDDDEL</sequence>
<dbReference type="Proteomes" id="UP001586593">
    <property type="component" value="Unassembled WGS sequence"/>
</dbReference>
<keyword evidence="4" id="KW-1185">Reference proteome</keyword>
<protein>
    <recommendedName>
        <fullName evidence="5">DNA double-strand break repair and VJ recombination XRCC4</fullName>
    </recommendedName>
</protein>
<keyword evidence="1" id="KW-0175">Coiled coil</keyword>
<gene>
    <name evidence="3" type="ORF">VTK73DRAFT_49</name>
</gene>
<feature type="compositionally biased region" description="Acidic residues" evidence="2">
    <location>
        <begin position="245"/>
        <end position="257"/>
    </location>
</feature>
<dbReference type="PANTHER" id="PTHR42067:SF1">
    <property type="entry name" value="MITOTIC APPARATUS PROTEIN P62"/>
    <property type="match status" value="1"/>
</dbReference>
<feature type="compositionally biased region" description="Acidic residues" evidence="2">
    <location>
        <begin position="275"/>
        <end position="296"/>
    </location>
</feature>
<organism evidence="3 4">
    <name type="scientific">Phialemonium thermophilum</name>
    <dbReference type="NCBI Taxonomy" id="223376"/>
    <lineage>
        <taxon>Eukaryota</taxon>
        <taxon>Fungi</taxon>
        <taxon>Dikarya</taxon>
        <taxon>Ascomycota</taxon>
        <taxon>Pezizomycotina</taxon>
        <taxon>Sordariomycetes</taxon>
        <taxon>Sordariomycetidae</taxon>
        <taxon>Cephalothecales</taxon>
        <taxon>Cephalothecaceae</taxon>
        <taxon>Phialemonium</taxon>
    </lineage>
</organism>
<dbReference type="PANTHER" id="PTHR42067">
    <property type="entry name" value="YALI0C15378P"/>
    <property type="match status" value="1"/>
</dbReference>
<evidence type="ECO:0000313" key="4">
    <source>
        <dbReference type="Proteomes" id="UP001586593"/>
    </source>
</evidence>
<evidence type="ECO:0008006" key="5">
    <source>
        <dbReference type="Google" id="ProtNLM"/>
    </source>
</evidence>
<evidence type="ECO:0000256" key="1">
    <source>
        <dbReference type="SAM" id="Coils"/>
    </source>
</evidence>
<reference evidence="3 4" key="1">
    <citation type="journal article" date="2024" name="Commun. Biol.">
        <title>Comparative genomic analysis of thermophilic fungi reveals convergent evolutionary adaptations and gene losses.</title>
        <authorList>
            <person name="Steindorff A.S."/>
            <person name="Aguilar-Pontes M.V."/>
            <person name="Robinson A.J."/>
            <person name="Andreopoulos B."/>
            <person name="LaButti K."/>
            <person name="Kuo A."/>
            <person name="Mondo S."/>
            <person name="Riley R."/>
            <person name="Otillar R."/>
            <person name="Haridas S."/>
            <person name="Lipzen A."/>
            <person name="Grimwood J."/>
            <person name="Schmutz J."/>
            <person name="Clum A."/>
            <person name="Reid I.D."/>
            <person name="Moisan M.C."/>
            <person name="Butler G."/>
            <person name="Nguyen T.T.M."/>
            <person name="Dewar K."/>
            <person name="Conant G."/>
            <person name="Drula E."/>
            <person name="Henrissat B."/>
            <person name="Hansel C."/>
            <person name="Singer S."/>
            <person name="Hutchinson M.I."/>
            <person name="de Vries R.P."/>
            <person name="Natvig D.O."/>
            <person name="Powell A.J."/>
            <person name="Tsang A."/>
            <person name="Grigoriev I.V."/>
        </authorList>
    </citation>
    <scope>NUCLEOTIDE SEQUENCE [LARGE SCALE GENOMIC DNA]</scope>
    <source>
        <strain evidence="3 4">ATCC 24622</strain>
    </source>
</reference>
<name>A0ABR3Y8Q8_9PEZI</name>
<accession>A0ABR3Y8Q8</accession>
<feature type="compositionally biased region" description="Basic and acidic residues" evidence="2">
    <location>
        <begin position="258"/>
        <end position="274"/>
    </location>
</feature>
<proteinExistence type="predicted"/>
<dbReference type="InterPro" id="IPR014751">
    <property type="entry name" value="XRCC4-like_C"/>
</dbReference>
<evidence type="ECO:0000256" key="2">
    <source>
        <dbReference type="SAM" id="MobiDB-lite"/>
    </source>
</evidence>
<evidence type="ECO:0000313" key="3">
    <source>
        <dbReference type="EMBL" id="KAL1884355.1"/>
    </source>
</evidence>
<feature type="coiled-coil region" evidence="1">
    <location>
        <begin position="152"/>
        <end position="201"/>
    </location>
</feature>
<feature type="compositionally biased region" description="Acidic residues" evidence="2">
    <location>
        <begin position="358"/>
        <end position="371"/>
    </location>
</feature>
<dbReference type="Gene3D" id="1.20.5.370">
    <property type="match status" value="1"/>
</dbReference>